<dbReference type="GO" id="GO:0008914">
    <property type="term" value="F:leucyl-tRNA--protein transferase activity"/>
    <property type="evidence" value="ECO:0007669"/>
    <property type="project" value="UniProtKB-UniRule"/>
</dbReference>
<dbReference type="PANTHER" id="PTHR21367">
    <property type="entry name" value="ARGININE-TRNA-PROTEIN TRANSFERASE 1"/>
    <property type="match status" value="1"/>
</dbReference>
<evidence type="ECO:0000259" key="6">
    <source>
        <dbReference type="Pfam" id="PF04377"/>
    </source>
</evidence>
<dbReference type="Pfam" id="PF04376">
    <property type="entry name" value="ATE_N"/>
    <property type="match status" value="1"/>
</dbReference>
<dbReference type="EC" id="2.3.2.29" evidence="4"/>
<feature type="domain" description="N-end rule aminoacyl transferase C-terminal" evidence="6">
    <location>
        <begin position="117"/>
        <end position="249"/>
    </location>
</feature>
<gene>
    <name evidence="4" type="primary">bpt</name>
    <name evidence="7" type="ORF">SAMN04488056_101668</name>
</gene>
<dbReference type="PANTHER" id="PTHR21367:SF1">
    <property type="entry name" value="ARGINYL-TRNA--PROTEIN TRANSFERASE 1"/>
    <property type="match status" value="1"/>
</dbReference>
<evidence type="ECO:0000256" key="2">
    <source>
        <dbReference type="ARBA" id="ARBA00022679"/>
    </source>
</evidence>
<dbReference type="InterPro" id="IPR017138">
    <property type="entry name" value="Asp_Glu_LeuTrfase"/>
</dbReference>
<protein>
    <recommendedName>
        <fullName evidence="4">Aspartate/glutamate leucyltransferase</fullName>
        <ecNumber evidence="4">2.3.2.29</ecNumber>
    </recommendedName>
</protein>
<dbReference type="STRING" id="655353.SAMN04488056_101668"/>
<dbReference type="GO" id="GO:0005737">
    <property type="term" value="C:cytoplasm"/>
    <property type="evidence" value="ECO:0007669"/>
    <property type="project" value="UniProtKB-SubCell"/>
</dbReference>
<keyword evidence="3 4" id="KW-0012">Acyltransferase</keyword>
<dbReference type="HAMAP" id="MF_00689">
    <property type="entry name" value="Bpt"/>
    <property type="match status" value="1"/>
</dbReference>
<dbReference type="Pfam" id="PF04377">
    <property type="entry name" value="ATE_C"/>
    <property type="match status" value="1"/>
</dbReference>
<dbReference type="AlphaFoldDB" id="A0A1I5AZS7"/>
<dbReference type="SUPFAM" id="SSF55729">
    <property type="entry name" value="Acyl-CoA N-acyltransferases (Nat)"/>
    <property type="match status" value="1"/>
</dbReference>
<dbReference type="NCBIfam" id="NF002342">
    <property type="entry name" value="PRK01305.1-3"/>
    <property type="match status" value="1"/>
</dbReference>
<name>A0A1I5AZS7_9HYPH</name>
<comment type="similarity">
    <text evidence="4">Belongs to the R-transferase family. Bpt subfamily.</text>
</comment>
<dbReference type="InterPro" id="IPR030700">
    <property type="entry name" value="N-end_Aminoacyl_Trfase"/>
</dbReference>
<reference evidence="7 8" key="1">
    <citation type="submission" date="2016-10" db="EMBL/GenBank/DDBJ databases">
        <authorList>
            <person name="de Groot N.N."/>
        </authorList>
    </citation>
    <scope>NUCLEOTIDE SEQUENCE [LARGE SCALE GENOMIC DNA]</scope>
    <source>
        <strain evidence="7 8">CGMCC 1.9157</strain>
    </source>
</reference>
<dbReference type="GO" id="GO:0071596">
    <property type="term" value="P:ubiquitin-dependent protein catabolic process via the N-end rule pathway"/>
    <property type="evidence" value="ECO:0007669"/>
    <property type="project" value="InterPro"/>
</dbReference>
<comment type="catalytic activity">
    <reaction evidence="4">
        <text>N-terminal L-aspartyl-[protein] + L-leucyl-tRNA(Leu) = N-terminal L-leucyl-L-aspartyl-[protein] + tRNA(Leu) + H(+)</text>
        <dbReference type="Rhea" id="RHEA:50420"/>
        <dbReference type="Rhea" id="RHEA-COMP:9613"/>
        <dbReference type="Rhea" id="RHEA-COMP:9622"/>
        <dbReference type="Rhea" id="RHEA-COMP:12669"/>
        <dbReference type="Rhea" id="RHEA-COMP:12674"/>
        <dbReference type="ChEBI" id="CHEBI:15378"/>
        <dbReference type="ChEBI" id="CHEBI:64720"/>
        <dbReference type="ChEBI" id="CHEBI:78442"/>
        <dbReference type="ChEBI" id="CHEBI:78494"/>
        <dbReference type="ChEBI" id="CHEBI:133042"/>
        <dbReference type="EC" id="2.3.2.29"/>
    </reaction>
</comment>
<evidence type="ECO:0000256" key="1">
    <source>
        <dbReference type="ARBA" id="ARBA00022490"/>
    </source>
</evidence>
<evidence type="ECO:0000256" key="4">
    <source>
        <dbReference type="HAMAP-Rule" id="MF_00689"/>
    </source>
</evidence>
<comment type="subcellular location">
    <subcellularLocation>
        <location evidence="4">Cytoplasm</location>
    </subcellularLocation>
</comment>
<keyword evidence="8" id="KW-1185">Reference proteome</keyword>
<comment type="function">
    <text evidence="4">Functions in the N-end rule pathway of protein degradation where it conjugates Leu from its aminoacyl-tRNA to the N-termini of proteins containing an N-terminal aspartate or glutamate.</text>
</comment>
<evidence type="ECO:0000259" key="5">
    <source>
        <dbReference type="Pfam" id="PF04376"/>
    </source>
</evidence>
<dbReference type="NCBIfam" id="NF002346">
    <property type="entry name" value="PRK01305.2-3"/>
    <property type="match status" value="1"/>
</dbReference>
<keyword evidence="2 4" id="KW-0808">Transferase</keyword>
<dbReference type="InterPro" id="IPR016181">
    <property type="entry name" value="Acyl_CoA_acyltransferase"/>
</dbReference>
<accession>A0A1I5AZS7</accession>
<organism evidence="7 8">
    <name type="scientific">Cohaesibacter marisflavi</name>
    <dbReference type="NCBI Taxonomy" id="655353"/>
    <lineage>
        <taxon>Bacteria</taxon>
        <taxon>Pseudomonadati</taxon>
        <taxon>Pseudomonadota</taxon>
        <taxon>Alphaproteobacteria</taxon>
        <taxon>Hyphomicrobiales</taxon>
        <taxon>Cohaesibacteraceae</taxon>
    </lineage>
</organism>
<dbReference type="NCBIfam" id="NF002343">
    <property type="entry name" value="PRK01305.1-4"/>
    <property type="match status" value="1"/>
</dbReference>
<proteinExistence type="inferred from homology"/>
<dbReference type="Proteomes" id="UP000199236">
    <property type="component" value="Unassembled WGS sequence"/>
</dbReference>
<evidence type="ECO:0000256" key="3">
    <source>
        <dbReference type="ARBA" id="ARBA00023315"/>
    </source>
</evidence>
<evidence type="ECO:0000313" key="8">
    <source>
        <dbReference type="Proteomes" id="UP000199236"/>
    </source>
</evidence>
<comment type="catalytic activity">
    <reaction evidence="4">
        <text>N-terminal L-glutamyl-[protein] + L-leucyl-tRNA(Leu) = N-terminal L-leucyl-L-glutamyl-[protein] + tRNA(Leu) + H(+)</text>
        <dbReference type="Rhea" id="RHEA:50412"/>
        <dbReference type="Rhea" id="RHEA-COMP:9613"/>
        <dbReference type="Rhea" id="RHEA-COMP:9622"/>
        <dbReference type="Rhea" id="RHEA-COMP:12664"/>
        <dbReference type="Rhea" id="RHEA-COMP:12668"/>
        <dbReference type="ChEBI" id="CHEBI:15378"/>
        <dbReference type="ChEBI" id="CHEBI:64721"/>
        <dbReference type="ChEBI" id="CHEBI:78442"/>
        <dbReference type="ChEBI" id="CHEBI:78494"/>
        <dbReference type="ChEBI" id="CHEBI:133041"/>
        <dbReference type="EC" id="2.3.2.29"/>
    </reaction>
</comment>
<dbReference type="PIRSF" id="PIRSF037208">
    <property type="entry name" value="ATE_pro_prd"/>
    <property type="match status" value="1"/>
</dbReference>
<sequence length="258" mass="29570">MDSDKELLQQMTRHALENPQFYLTSPQDCPYLDDRQERKIFTYLVGAEAKNLNDLLSVGGFRRSQTIAYRPACADCNACKSVRVLVPQFEFSKNQRKILKRNSDLVRIVKPALATSEQYALFHRYLRSRHDDGGMVEMTEADYIAMIEETHIETIVVEYRRRVEGHAITGSAHGELIAVALTDVLDDATSMVYSFFAPDMDRRSLGTYIILDHIRQAIENGLSYVYLGYWVAESAKMSYKTRFKPLEVLSSEGWTCLD</sequence>
<dbReference type="InterPro" id="IPR007472">
    <property type="entry name" value="N-end_Aminoacyl_Trfase_C"/>
</dbReference>
<feature type="domain" description="N-end aminoacyl transferase N-terminal" evidence="5">
    <location>
        <begin position="27"/>
        <end position="97"/>
    </location>
</feature>
<keyword evidence="1 4" id="KW-0963">Cytoplasm</keyword>
<dbReference type="GO" id="GO:0004057">
    <property type="term" value="F:arginyl-tRNA--protein transferase activity"/>
    <property type="evidence" value="ECO:0007669"/>
    <property type="project" value="InterPro"/>
</dbReference>
<evidence type="ECO:0000313" key="7">
    <source>
        <dbReference type="EMBL" id="SFN67963.1"/>
    </source>
</evidence>
<dbReference type="InterPro" id="IPR007471">
    <property type="entry name" value="N-end_Aminoacyl_Trfase_N"/>
</dbReference>
<dbReference type="EMBL" id="FOVR01000001">
    <property type="protein sequence ID" value="SFN67963.1"/>
    <property type="molecule type" value="Genomic_DNA"/>
</dbReference>